<organism evidence="5 6">
    <name type="scientific">Sphingobium boeckii</name>
    <dbReference type="NCBI Taxonomy" id="1082345"/>
    <lineage>
        <taxon>Bacteria</taxon>
        <taxon>Pseudomonadati</taxon>
        <taxon>Pseudomonadota</taxon>
        <taxon>Alphaproteobacteria</taxon>
        <taxon>Sphingomonadales</taxon>
        <taxon>Sphingomonadaceae</taxon>
        <taxon>Sphingobium</taxon>
    </lineage>
</organism>
<dbReference type="SUPFAM" id="SSF55073">
    <property type="entry name" value="Nucleotide cyclase"/>
    <property type="match status" value="1"/>
</dbReference>
<keyword evidence="6" id="KW-1185">Reference proteome</keyword>
<evidence type="ECO:0000256" key="2">
    <source>
        <dbReference type="ARBA" id="ARBA00034247"/>
    </source>
</evidence>
<proteinExistence type="predicted"/>
<accession>A0A7W9EHB9</accession>
<dbReference type="CDD" id="cd01949">
    <property type="entry name" value="GGDEF"/>
    <property type="match status" value="1"/>
</dbReference>
<evidence type="ECO:0000259" key="4">
    <source>
        <dbReference type="PROSITE" id="PS50887"/>
    </source>
</evidence>
<dbReference type="GO" id="GO:0052621">
    <property type="term" value="F:diguanylate cyclase activity"/>
    <property type="evidence" value="ECO:0007669"/>
    <property type="project" value="UniProtKB-EC"/>
</dbReference>
<dbReference type="InterPro" id="IPR050469">
    <property type="entry name" value="Diguanylate_Cyclase"/>
</dbReference>
<dbReference type="InterPro" id="IPR000160">
    <property type="entry name" value="GGDEF_dom"/>
</dbReference>
<dbReference type="Gene3D" id="3.30.70.270">
    <property type="match status" value="1"/>
</dbReference>
<dbReference type="RefSeq" id="WP_184021574.1">
    <property type="nucleotide sequence ID" value="NZ_JACIJC010000006.1"/>
</dbReference>
<dbReference type="EC" id="2.7.7.65" evidence="1"/>
<reference evidence="5 6" key="1">
    <citation type="submission" date="2020-08" db="EMBL/GenBank/DDBJ databases">
        <title>Genomic Encyclopedia of Type Strains, Phase IV (KMG-IV): sequencing the most valuable type-strain genomes for metagenomic binning, comparative biology and taxonomic classification.</title>
        <authorList>
            <person name="Goeker M."/>
        </authorList>
    </citation>
    <scope>NUCLEOTIDE SEQUENCE [LARGE SCALE GENOMIC DNA]</scope>
    <source>
        <strain evidence="5 6">DSM 25079</strain>
    </source>
</reference>
<dbReference type="InterPro" id="IPR043128">
    <property type="entry name" value="Rev_trsase/Diguanyl_cyclase"/>
</dbReference>
<dbReference type="Proteomes" id="UP000549617">
    <property type="component" value="Unassembled WGS sequence"/>
</dbReference>
<dbReference type="FunFam" id="3.30.70.270:FF:000001">
    <property type="entry name" value="Diguanylate cyclase domain protein"/>
    <property type="match status" value="1"/>
</dbReference>
<dbReference type="PANTHER" id="PTHR45138">
    <property type="entry name" value="REGULATORY COMPONENTS OF SENSORY TRANSDUCTION SYSTEM"/>
    <property type="match status" value="1"/>
</dbReference>
<dbReference type="SMART" id="SM00267">
    <property type="entry name" value="GGDEF"/>
    <property type="match status" value="1"/>
</dbReference>
<evidence type="ECO:0000256" key="3">
    <source>
        <dbReference type="SAM" id="Coils"/>
    </source>
</evidence>
<dbReference type="Pfam" id="PF00990">
    <property type="entry name" value="GGDEF"/>
    <property type="match status" value="1"/>
</dbReference>
<evidence type="ECO:0000313" key="6">
    <source>
        <dbReference type="Proteomes" id="UP000549617"/>
    </source>
</evidence>
<dbReference type="EMBL" id="JACIJC010000006">
    <property type="protein sequence ID" value="MBB5687606.1"/>
    <property type="molecule type" value="Genomic_DNA"/>
</dbReference>
<feature type="domain" description="GGDEF" evidence="4">
    <location>
        <begin position="76"/>
        <end position="198"/>
    </location>
</feature>
<keyword evidence="3" id="KW-0175">Coiled coil</keyword>
<dbReference type="InterPro" id="IPR029787">
    <property type="entry name" value="Nucleotide_cyclase"/>
</dbReference>
<evidence type="ECO:0000256" key="1">
    <source>
        <dbReference type="ARBA" id="ARBA00012528"/>
    </source>
</evidence>
<dbReference type="PROSITE" id="PS50887">
    <property type="entry name" value="GGDEF"/>
    <property type="match status" value="1"/>
</dbReference>
<dbReference type="PANTHER" id="PTHR45138:SF9">
    <property type="entry name" value="DIGUANYLATE CYCLASE DGCM-RELATED"/>
    <property type="match status" value="1"/>
</dbReference>
<protein>
    <recommendedName>
        <fullName evidence="1">diguanylate cyclase</fullName>
        <ecNumber evidence="1">2.7.7.65</ecNumber>
    </recommendedName>
</protein>
<comment type="catalytic activity">
    <reaction evidence="2">
        <text>2 GTP = 3',3'-c-di-GMP + 2 diphosphate</text>
        <dbReference type="Rhea" id="RHEA:24898"/>
        <dbReference type="ChEBI" id="CHEBI:33019"/>
        <dbReference type="ChEBI" id="CHEBI:37565"/>
        <dbReference type="ChEBI" id="CHEBI:58805"/>
        <dbReference type="EC" id="2.7.7.65"/>
    </reaction>
</comment>
<dbReference type="AlphaFoldDB" id="A0A7W9EHB9"/>
<sequence length="198" mass="21393">MTGRVALDDLAHSSREAIEKLLDENARLRNQLAAAQQLVGELELIADSDPLTPLPNRRAFVREFERAVAHVARHATPIAVMFVDLNRLKSVNDQHGHNAGDAALIHVAKVLSDHVRATDVVARIGGDEFGLVLYRLDQAAAKEKADMLVRQIAQTPIPVEGGMIEVGVSIGSTIITSEDSFATALARADIAMYCAKRG</sequence>
<gene>
    <name evidence="5" type="ORF">FHS49_003648</name>
</gene>
<evidence type="ECO:0000313" key="5">
    <source>
        <dbReference type="EMBL" id="MBB5687606.1"/>
    </source>
</evidence>
<name>A0A7W9EHB9_9SPHN</name>
<dbReference type="NCBIfam" id="TIGR00254">
    <property type="entry name" value="GGDEF"/>
    <property type="match status" value="1"/>
</dbReference>
<comment type="caution">
    <text evidence="5">The sequence shown here is derived from an EMBL/GenBank/DDBJ whole genome shotgun (WGS) entry which is preliminary data.</text>
</comment>
<feature type="coiled-coil region" evidence="3">
    <location>
        <begin position="11"/>
        <end position="45"/>
    </location>
</feature>